<keyword evidence="4" id="KW-1185">Reference proteome</keyword>
<dbReference type="RefSeq" id="XP_019639071.1">
    <property type="nucleotide sequence ID" value="XM_019783512.1"/>
</dbReference>
<accession>A0A6P5ABA1</accession>
<evidence type="ECO:0000256" key="2">
    <source>
        <dbReference type="ARBA" id="ARBA00023157"/>
    </source>
</evidence>
<organism evidence="4 5">
    <name type="scientific">Branchiostoma belcheri</name>
    <name type="common">Amphioxus</name>
    <dbReference type="NCBI Taxonomy" id="7741"/>
    <lineage>
        <taxon>Eukaryota</taxon>
        <taxon>Metazoa</taxon>
        <taxon>Chordata</taxon>
        <taxon>Cephalochordata</taxon>
        <taxon>Leptocardii</taxon>
        <taxon>Amphioxiformes</taxon>
        <taxon>Branchiostomatidae</taxon>
        <taxon>Branchiostoma</taxon>
    </lineage>
</organism>
<sequence>LLFHIESAYCKPQPTTDHYPWDNQGFKDNRGTMDDRGSFRCPSVYRVLNQAWRNVNHGRGNPIRCDRGFRGEWYRFMGPAGTQMPTQSPGTMNVCGTYAPMWMNGTHPTVADGEVSRQACAYWQGNACRYPTTIQVKACRAGYYVYKLPRVPWCSLVYCGESGFTGCHEYYASGQRASGCPPVFANCPDGRLL</sequence>
<dbReference type="GeneID" id="109481036"/>
<dbReference type="OrthoDB" id="2015116at2759"/>
<dbReference type="KEGG" id="bbel:109481036"/>
<proteinExistence type="predicted"/>
<dbReference type="PANTHER" id="PTHR36191">
    <property type="entry name" value="ENDO/EXONUCLEASE/PHOSPHATASE DOMAIN-CONTAINING PROTEIN-RELATED"/>
    <property type="match status" value="1"/>
</dbReference>
<reference evidence="5" key="1">
    <citation type="submission" date="2025-08" db="UniProtKB">
        <authorList>
            <consortium name="RefSeq"/>
        </authorList>
    </citation>
    <scope>IDENTIFICATION</scope>
    <source>
        <tissue evidence="5">Gonad</tissue>
    </source>
</reference>
<dbReference type="AlphaFoldDB" id="A0A6P5ABA1"/>
<keyword evidence="1" id="KW-0732">Signal</keyword>
<dbReference type="Proteomes" id="UP000515135">
    <property type="component" value="Unplaced"/>
</dbReference>
<evidence type="ECO:0000256" key="1">
    <source>
        <dbReference type="ARBA" id="ARBA00022729"/>
    </source>
</evidence>
<dbReference type="Pfam" id="PF23283">
    <property type="entry name" value="D8C_UMOD"/>
    <property type="match status" value="1"/>
</dbReference>
<feature type="non-terminal residue" evidence="5">
    <location>
        <position position="1"/>
    </location>
</feature>
<evidence type="ECO:0000313" key="4">
    <source>
        <dbReference type="Proteomes" id="UP000515135"/>
    </source>
</evidence>
<feature type="domain" description="UMOD/GP2/OIT3-like D8C" evidence="3">
    <location>
        <begin position="79"/>
        <end position="159"/>
    </location>
</feature>
<name>A0A6P5ABA1_BRABE</name>
<dbReference type="PANTHER" id="PTHR36191:SF4">
    <property type="entry name" value="VWFD DOMAIN-CONTAINING PROTEIN"/>
    <property type="match status" value="1"/>
</dbReference>
<dbReference type="InterPro" id="IPR057774">
    <property type="entry name" value="D8C_UMOD/GP2/OIT3-like"/>
</dbReference>
<gene>
    <name evidence="5" type="primary">LOC109481036</name>
</gene>
<keyword evidence="2" id="KW-1015">Disulfide bond</keyword>
<evidence type="ECO:0000259" key="3">
    <source>
        <dbReference type="Pfam" id="PF23283"/>
    </source>
</evidence>
<evidence type="ECO:0000313" key="5">
    <source>
        <dbReference type="RefSeq" id="XP_019639071.1"/>
    </source>
</evidence>
<protein>
    <submittedName>
        <fullName evidence="5">Oncoprotein-induced transcript 3 protein-like</fullName>
    </submittedName>
</protein>